<evidence type="ECO:0000313" key="3">
    <source>
        <dbReference type="Proteomes" id="UP000317291"/>
    </source>
</evidence>
<dbReference type="AlphaFoldDB" id="A0A5C5R8V5"/>
<evidence type="ECO:0000259" key="1">
    <source>
        <dbReference type="PROSITE" id="PS50995"/>
    </source>
</evidence>
<dbReference type="Gene3D" id="1.10.10.10">
    <property type="entry name" value="Winged helix-like DNA-binding domain superfamily/Winged helix DNA-binding domain"/>
    <property type="match status" value="1"/>
</dbReference>
<dbReference type="PROSITE" id="PS50995">
    <property type="entry name" value="HTH_MARR_2"/>
    <property type="match status" value="1"/>
</dbReference>
<dbReference type="PANTHER" id="PTHR33164:SF106">
    <property type="entry name" value="TRANSCRIPTIONAL REGULATORY PROTEIN"/>
    <property type="match status" value="1"/>
</dbReference>
<accession>A0A5C5R8V5</accession>
<dbReference type="OrthoDB" id="162531at2"/>
<dbReference type="InterPro" id="IPR036390">
    <property type="entry name" value="WH_DNA-bd_sf"/>
</dbReference>
<evidence type="ECO:0000313" key="2">
    <source>
        <dbReference type="EMBL" id="TWS19539.1"/>
    </source>
</evidence>
<name>A0A5C5R8V5_9ACTN</name>
<gene>
    <name evidence="2" type="ORF">FK529_10145</name>
</gene>
<dbReference type="GO" id="GO:0006950">
    <property type="term" value="P:response to stress"/>
    <property type="evidence" value="ECO:0007669"/>
    <property type="project" value="TreeGrafter"/>
</dbReference>
<dbReference type="EMBL" id="VIGW01000004">
    <property type="protein sequence ID" value="TWS19539.1"/>
    <property type="molecule type" value="Genomic_DNA"/>
</dbReference>
<sequence>MMRVDLESALTSDVQALSAASDQLSRVFATQHSLSANDFQALLRVLVAERDGQPLTVGRLGRSLRISSAATTYLVDRLIKSGHIRREPHPTDQRSTVLLYDDHGMQVAQEFFGPLAALTHSALATFSDEDLAIAHEVFTVLIGTVRGHESRLS</sequence>
<dbReference type="PANTHER" id="PTHR33164">
    <property type="entry name" value="TRANSCRIPTIONAL REGULATOR, MARR FAMILY"/>
    <property type="match status" value="1"/>
</dbReference>
<feature type="domain" description="HTH marR-type" evidence="1">
    <location>
        <begin position="3"/>
        <end position="143"/>
    </location>
</feature>
<comment type="caution">
    <text evidence="2">The sequence shown here is derived from an EMBL/GenBank/DDBJ whole genome shotgun (WGS) entry which is preliminary data.</text>
</comment>
<organism evidence="2 3">
    <name type="scientific">Tsukamurella asaccharolytica</name>
    <dbReference type="NCBI Taxonomy" id="2592067"/>
    <lineage>
        <taxon>Bacteria</taxon>
        <taxon>Bacillati</taxon>
        <taxon>Actinomycetota</taxon>
        <taxon>Actinomycetes</taxon>
        <taxon>Mycobacteriales</taxon>
        <taxon>Tsukamurellaceae</taxon>
        <taxon>Tsukamurella</taxon>
    </lineage>
</organism>
<dbReference type="SUPFAM" id="SSF46785">
    <property type="entry name" value="Winged helix' DNA-binding domain"/>
    <property type="match status" value="1"/>
</dbReference>
<dbReference type="InterPro" id="IPR039422">
    <property type="entry name" value="MarR/SlyA-like"/>
</dbReference>
<keyword evidence="3" id="KW-1185">Reference proteome</keyword>
<dbReference type="InterPro" id="IPR000835">
    <property type="entry name" value="HTH_MarR-typ"/>
</dbReference>
<protein>
    <submittedName>
        <fullName evidence="2">MarR family transcriptional regulator</fullName>
    </submittedName>
</protein>
<dbReference type="RefSeq" id="WP_146560862.1">
    <property type="nucleotide sequence ID" value="NZ_VIGW01000004.1"/>
</dbReference>
<dbReference type="SMART" id="SM00347">
    <property type="entry name" value="HTH_MARR"/>
    <property type="match status" value="1"/>
</dbReference>
<dbReference type="InterPro" id="IPR036388">
    <property type="entry name" value="WH-like_DNA-bd_sf"/>
</dbReference>
<reference evidence="2 3" key="1">
    <citation type="submission" date="2019-06" db="EMBL/GenBank/DDBJ databases">
        <title>Tsukamurella conjunctivitidis sp. nov., Tsukamurella assacharolytica sp. nov. and Tsukamurella sputae sp. nov. isolated from patients with conjunctivitis, bacteraemia (lymphoma) and respiratory infection (sputum) in Hong Kong.</title>
        <authorList>
            <person name="Teng J.L.L."/>
            <person name="Lee H.H."/>
            <person name="Fong J.Y.H."/>
            <person name="Fok K.M.N."/>
            <person name="Lau S.K.P."/>
            <person name="Woo P.C.Y."/>
        </authorList>
    </citation>
    <scope>NUCLEOTIDE SEQUENCE [LARGE SCALE GENOMIC DNA]</scope>
    <source>
        <strain evidence="2 3">HKU71</strain>
    </source>
</reference>
<dbReference type="Pfam" id="PF12802">
    <property type="entry name" value="MarR_2"/>
    <property type="match status" value="1"/>
</dbReference>
<proteinExistence type="predicted"/>
<dbReference type="GO" id="GO:0003700">
    <property type="term" value="F:DNA-binding transcription factor activity"/>
    <property type="evidence" value="ECO:0007669"/>
    <property type="project" value="InterPro"/>
</dbReference>
<dbReference type="Proteomes" id="UP000317291">
    <property type="component" value="Unassembled WGS sequence"/>
</dbReference>